<feature type="domain" description="Signal-induced proliferation-associated 1-like protein C-terminal" evidence="2">
    <location>
        <begin position="182"/>
        <end position="267"/>
    </location>
</feature>
<proteinExistence type="predicted"/>
<comment type="caution">
    <text evidence="3">The sequence shown here is derived from an EMBL/GenBank/DDBJ whole genome shotgun (WGS) entry which is preliminary data.</text>
</comment>
<dbReference type="Pfam" id="PF11881">
    <property type="entry name" value="SPAR_C"/>
    <property type="match status" value="1"/>
</dbReference>
<gene>
    <name evidence="3" type="ORF">C0J50_8773</name>
</gene>
<evidence type="ECO:0000313" key="3">
    <source>
        <dbReference type="EMBL" id="KAI5615369.1"/>
    </source>
</evidence>
<feature type="non-terminal residue" evidence="3">
    <location>
        <position position="1"/>
    </location>
</feature>
<evidence type="ECO:0000259" key="2">
    <source>
        <dbReference type="Pfam" id="PF11881"/>
    </source>
</evidence>
<accession>A0AAD5AGI2</accession>
<sequence>QSPCPMCRKTPTKRDATTPILHSRNGVLGMGGDKTSSHSSSNTLSSSASSSNSDEKHFGSGDLMDPELIGLTCIKGASTDSGIDTTVPPPGDPLAAMAHLVLQCQVAVDRGHIWTQGNPENRCEKPIQLYRPQSYTMTRPPDMNNSIKDLREIASHSRQMYGMEAACHIQEGKREIGCRDQSEMTKTHSKVMLPNSLSGQEVCRKALVSEIHLPCRVLYRTLSEESMCSNRKGSSYASSRSSVLDQVLPNDILFSSTPPYHSTLPPRIGRTQPLSNLR</sequence>
<protein>
    <submittedName>
        <fullName evidence="3">Signal-induced proliferation-associated 1-like protein 2 isoform X3</fullName>
    </submittedName>
</protein>
<feature type="region of interest" description="Disordered" evidence="1">
    <location>
        <begin position="1"/>
        <end position="63"/>
    </location>
</feature>
<evidence type="ECO:0000313" key="4">
    <source>
        <dbReference type="Proteomes" id="UP001205998"/>
    </source>
</evidence>
<feature type="non-terminal residue" evidence="3">
    <location>
        <position position="278"/>
    </location>
</feature>
<name>A0AAD5AGI2_SILAS</name>
<organism evidence="3 4">
    <name type="scientific">Silurus asotus</name>
    <name type="common">Amur catfish</name>
    <name type="synonym">Parasilurus asotus</name>
    <dbReference type="NCBI Taxonomy" id="30991"/>
    <lineage>
        <taxon>Eukaryota</taxon>
        <taxon>Metazoa</taxon>
        <taxon>Chordata</taxon>
        <taxon>Craniata</taxon>
        <taxon>Vertebrata</taxon>
        <taxon>Euteleostomi</taxon>
        <taxon>Actinopterygii</taxon>
        <taxon>Neopterygii</taxon>
        <taxon>Teleostei</taxon>
        <taxon>Ostariophysi</taxon>
        <taxon>Siluriformes</taxon>
        <taxon>Siluridae</taxon>
        <taxon>Silurus</taxon>
    </lineage>
</organism>
<evidence type="ECO:0000256" key="1">
    <source>
        <dbReference type="SAM" id="MobiDB-lite"/>
    </source>
</evidence>
<dbReference type="EMBL" id="MU555003">
    <property type="protein sequence ID" value="KAI5615369.1"/>
    <property type="molecule type" value="Genomic_DNA"/>
</dbReference>
<feature type="region of interest" description="Disordered" evidence="1">
    <location>
        <begin position="258"/>
        <end position="278"/>
    </location>
</feature>
<feature type="compositionally biased region" description="Low complexity" evidence="1">
    <location>
        <begin position="37"/>
        <end position="52"/>
    </location>
</feature>
<dbReference type="InterPro" id="IPR021818">
    <property type="entry name" value="SIPA1L_C"/>
</dbReference>
<reference evidence="3" key="1">
    <citation type="submission" date="2018-07" db="EMBL/GenBank/DDBJ databases">
        <title>Comparative genomics of catfishes provides insights into carnivory and benthic adaptation.</title>
        <authorList>
            <person name="Zhang Y."/>
            <person name="Wang D."/>
            <person name="Peng Z."/>
            <person name="Zheng S."/>
            <person name="Shao F."/>
            <person name="Tao W."/>
        </authorList>
    </citation>
    <scope>NUCLEOTIDE SEQUENCE</scope>
    <source>
        <strain evidence="3">Chongqing</strain>
    </source>
</reference>
<keyword evidence="4" id="KW-1185">Reference proteome</keyword>
<dbReference type="AlphaFoldDB" id="A0AAD5AGI2"/>
<dbReference type="Proteomes" id="UP001205998">
    <property type="component" value="Unassembled WGS sequence"/>
</dbReference>